<dbReference type="PROSITE" id="PS51384">
    <property type="entry name" value="FAD_FR"/>
    <property type="match status" value="1"/>
</dbReference>
<dbReference type="GO" id="GO:0016491">
    <property type="term" value="F:oxidoreductase activity"/>
    <property type="evidence" value="ECO:0007669"/>
    <property type="project" value="InterPro"/>
</dbReference>
<dbReference type="InterPro" id="IPR005163">
    <property type="entry name" value="Tri_helical_YiiM-like"/>
</dbReference>
<dbReference type="InterPro" id="IPR052353">
    <property type="entry name" value="Benzoxazolinone_Detox_Enz"/>
</dbReference>
<keyword evidence="6" id="KW-0418">Kinase</keyword>
<gene>
    <name evidence="6" type="ORF">B0T25DRAFT_565166</name>
</gene>
<evidence type="ECO:0000256" key="1">
    <source>
        <dbReference type="ARBA" id="ARBA00022714"/>
    </source>
</evidence>
<protein>
    <submittedName>
        <fullName evidence="6">Pyruvate kinase-like protein</fullName>
    </submittedName>
</protein>
<dbReference type="GO" id="GO:0030151">
    <property type="term" value="F:molybdenum ion binding"/>
    <property type="evidence" value="ECO:0007669"/>
    <property type="project" value="InterPro"/>
</dbReference>
<evidence type="ECO:0000259" key="3">
    <source>
        <dbReference type="PROSITE" id="PS51085"/>
    </source>
</evidence>
<dbReference type="PROSITE" id="PS51085">
    <property type="entry name" value="2FE2S_FER_2"/>
    <property type="match status" value="1"/>
</dbReference>
<dbReference type="Gene3D" id="2.40.33.20">
    <property type="entry name" value="PK beta-barrel domain-like"/>
    <property type="match status" value="1"/>
</dbReference>
<dbReference type="InterPro" id="IPR017927">
    <property type="entry name" value="FAD-bd_FR_type"/>
</dbReference>
<evidence type="ECO:0000256" key="2">
    <source>
        <dbReference type="ARBA" id="ARBA00023014"/>
    </source>
</evidence>
<dbReference type="PROSITE" id="PS00197">
    <property type="entry name" value="2FE2S_FER_1"/>
    <property type="match status" value="1"/>
</dbReference>
<accession>A0AAJ0MIP7</accession>
<keyword evidence="2" id="KW-0411">Iron-sulfur</keyword>
<dbReference type="PANTHER" id="PTHR30212:SF2">
    <property type="entry name" value="PROTEIN YIIM"/>
    <property type="match status" value="1"/>
</dbReference>
<dbReference type="PRINTS" id="PR00409">
    <property type="entry name" value="PHDIOXRDTASE"/>
</dbReference>
<dbReference type="SUPFAM" id="SSF54292">
    <property type="entry name" value="2Fe-2S ferredoxin-like"/>
    <property type="match status" value="1"/>
</dbReference>
<dbReference type="InterPro" id="IPR001041">
    <property type="entry name" value="2Fe-2S_ferredoxin-type"/>
</dbReference>
<keyword evidence="1" id="KW-0479">Metal-binding</keyword>
<comment type="caution">
    <text evidence="6">The sequence shown here is derived from an EMBL/GenBank/DDBJ whole genome shotgun (WGS) entry which is preliminary data.</text>
</comment>
<dbReference type="Gene3D" id="3.40.50.80">
    <property type="entry name" value="Nucleotide-binding domain of ferredoxin-NADP reductase (FNR) module"/>
    <property type="match status" value="1"/>
</dbReference>
<feature type="domain" description="MOSC" evidence="4">
    <location>
        <begin position="41"/>
        <end position="183"/>
    </location>
</feature>
<evidence type="ECO:0000313" key="6">
    <source>
        <dbReference type="EMBL" id="KAK3360247.1"/>
    </source>
</evidence>
<name>A0AAJ0MIP7_9PEZI</name>
<dbReference type="GO" id="GO:0030170">
    <property type="term" value="F:pyridoxal phosphate binding"/>
    <property type="evidence" value="ECO:0007669"/>
    <property type="project" value="InterPro"/>
</dbReference>
<sequence length="553" mass="61401">MMQPLAAVDLWAPFTTDTLLEVRTGKMQPLRGINKVLSGIDKLLREGPVRVTSAGIDEDEHDYTFHGGPEKAIHGFCSTHYTDLQKEYPSAAQDFQPGGFGENFVTAHMNERNVCIGDVIAVGDDVSGILLQVSLPRQPCFKLNTRFQLKDFAVTAWKTSRTGWYYRVLRPGTVQAGDTIRLVERRHPKWTIERIQEYLHRKTDDEAMNAELAAIEELGPESRGQFRSRVAKVEAKARKALNAPKWRDFKVVEKTRQTPRVVSFVLEAVEPIAEEEEAELDPGAHAKIKLGNGLVRAYSIVDGDKNKFQLGISLEPGSRGGSKYMHETVEVGNVLQVGAITEAIQLQMAASNHIFVAAGVGLTAFLSMVEVLKRINYSVVLHYAVRSADEVPFRERIEKLGDNVVLYDKSAGQRLDIRGIVGGMVWNSHLYFCGPKRLMEEAARETKTRGIPKKEVHFEAFEADISGDPFEAVVANKRNKVLEIGEEETLLEILQAHFEDVASSCSVGNCGTCKIGLKEGRVDHRGTALAEDEKETSMLACVSRGIGRITIEI</sequence>
<dbReference type="CDD" id="cd06185">
    <property type="entry name" value="PDR_like"/>
    <property type="match status" value="1"/>
</dbReference>
<evidence type="ECO:0000259" key="5">
    <source>
        <dbReference type="PROSITE" id="PS51384"/>
    </source>
</evidence>
<dbReference type="Gene3D" id="3.10.20.30">
    <property type="match status" value="1"/>
</dbReference>
<dbReference type="Proteomes" id="UP001275084">
    <property type="component" value="Unassembled WGS sequence"/>
</dbReference>
<evidence type="ECO:0000313" key="7">
    <source>
        <dbReference type="Proteomes" id="UP001275084"/>
    </source>
</evidence>
<keyword evidence="6" id="KW-0808">Transferase</keyword>
<proteinExistence type="predicted"/>
<dbReference type="InterPro" id="IPR036010">
    <property type="entry name" value="2Fe-2S_ferredoxin-like_sf"/>
</dbReference>
<dbReference type="CDD" id="cd00207">
    <property type="entry name" value="fer2"/>
    <property type="match status" value="1"/>
</dbReference>
<keyword evidence="6" id="KW-0670">Pyruvate</keyword>
<evidence type="ECO:0000259" key="4">
    <source>
        <dbReference type="PROSITE" id="PS51340"/>
    </source>
</evidence>
<feature type="domain" description="2Fe-2S ferredoxin-type" evidence="3">
    <location>
        <begin position="470"/>
        <end position="553"/>
    </location>
</feature>
<dbReference type="Pfam" id="PF03475">
    <property type="entry name" value="YiiM_3-alpha"/>
    <property type="match status" value="1"/>
</dbReference>
<organism evidence="6 7">
    <name type="scientific">Lasiosphaeria hispida</name>
    <dbReference type="NCBI Taxonomy" id="260671"/>
    <lineage>
        <taxon>Eukaryota</taxon>
        <taxon>Fungi</taxon>
        <taxon>Dikarya</taxon>
        <taxon>Ascomycota</taxon>
        <taxon>Pezizomycotina</taxon>
        <taxon>Sordariomycetes</taxon>
        <taxon>Sordariomycetidae</taxon>
        <taxon>Sordariales</taxon>
        <taxon>Lasiosphaeriaceae</taxon>
        <taxon>Lasiosphaeria</taxon>
    </lineage>
</organism>
<dbReference type="InterPro" id="IPR005302">
    <property type="entry name" value="MoCF_Sase_C"/>
</dbReference>
<dbReference type="SUPFAM" id="SSF63380">
    <property type="entry name" value="Riboflavin synthase domain-like"/>
    <property type="match status" value="1"/>
</dbReference>
<dbReference type="InterPro" id="IPR039261">
    <property type="entry name" value="FNR_nucleotide-bd"/>
</dbReference>
<keyword evidence="7" id="KW-1185">Reference proteome</keyword>
<dbReference type="SUPFAM" id="SSF50800">
    <property type="entry name" value="PK beta-barrel domain-like"/>
    <property type="match status" value="1"/>
</dbReference>
<dbReference type="Pfam" id="PF03473">
    <property type="entry name" value="MOSC"/>
    <property type="match status" value="1"/>
</dbReference>
<dbReference type="PROSITE" id="PS51340">
    <property type="entry name" value="MOSC"/>
    <property type="match status" value="1"/>
</dbReference>
<reference evidence="6" key="1">
    <citation type="journal article" date="2023" name="Mol. Phylogenet. Evol.">
        <title>Genome-scale phylogeny and comparative genomics of the fungal order Sordariales.</title>
        <authorList>
            <person name="Hensen N."/>
            <person name="Bonometti L."/>
            <person name="Westerberg I."/>
            <person name="Brannstrom I.O."/>
            <person name="Guillou S."/>
            <person name="Cros-Aarteil S."/>
            <person name="Calhoun S."/>
            <person name="Haridas S."/>
            <person name="Kuo A."/>
            <person name="Mondo S."/>
            <person name="Pangilinan J."/>
            <person name="Riley R."/>
            <person name="LaButti K."/>
            <person name="Andreopoulos B."/>
            <person name="Lipzen A."/>
            <person name="Chen C."/>
            <person name="Yan M."/>
            <person name="Daum C."/>
            <person name="Ng V."/>
            <person name="Clum A."/>
            <person name="Steindorff A."/>
            <person name="Ohm R.A."/>
            <person name="Martin F."/>
            <person name="Silar P."/>
            <person name="Natvig D.O."/>
            <person name="Lalanne C."/>
            <person name="Gautier V."/>
            <person name="Ament-Velasquez S.L."/>
            <person name="Kruys A."/>
            <person name="Hutchinson M.I."/>
            <person name="Powell A.J."/>
            <person name="Barry K."/>
            <person name="Miller A.N."/>
            <person name="Grigoriev I.V."/>
            <person name="Debuchy R."/>
            <person name="Gladieux P."/>
            <person name="Hiltunen Thoren M."/>
            <person name="Johannesson H."/>
        </authorList>
    </citation>
    <scope>NUCLEOTIDE SEQUENCE</scope>
    <source>
        <strain evidence="6">CBS 955.72</strain>
    </source>
</reference>
<dbReference type="SUPFAM" id="SSF52343">
    <property type="entry name" value="Ferredoxin reductase-like, C-terminal NADP-linked domain"/>
    <property type="match status" value="1"/>
</dbReference>
<dbReference type="Gene3D" id="2.40.30.10">
    <property type="entry name" value="Translation factors"/>
    <property type="match status" value="1"/>
</dbReference>
<dbReference type="GO" id="GO:0016301">
    <property type="term" value="F:kinase activity"/>
    <property type="evidence" value="ECO:0007669"/>
    <property type="project" value="UniProtKB-KW"/>
</dbReference>
<feature type="domain" description="FAD-binding FR-type" evidence="5">
    <location>
        <begin position="244"/>
        <end position="357"/>
    </location>
</feature>
<keyword evidence="1" id="KW-0408">Iron</keyword>
<dbReference type="EMBL" id="JAUIQD010000002">
    <property type="protein sequence ID" value="KAK3360247.1"/>
    <property type="molecule type" value="Genomic_DNA"/>
</dbReference>
<reference evidence="6" key="2">
    <citation type="submission" date="2023-06" db="EMBL/GenBank/DDBJ databases">
        <authorList>
            <consortium name="Lawrence Berkeley National Laboratory"/>
            <person name="Haridas S."/>
            <person name="Hensen N."/>
            <person name="Bonometti L."/>
            <person name="Westerberg I."/>
            <person name="Brannstrom I.O."/>
            <person name="Guillou S."/>
            <person name="Cros-Aarteil S."/>
            <person name="Calhoun S."/>
            <person name="Kuo A."/>
            <person name="Mondo S."/>
            <person name="Pangilinan J."/>
            <person name="Riley R."/>
            <person name="Labutti K."/>
            <person name="Andreopoulos B."/>
            <person name="Lipzen A."/>
            <person name="Chen C."/>
            <person name="Yanf M."/>
            <person name="Daum C."/>
            <person name="Ng V."/>
            <person name="Clum A."/>
            <person name="Steindorff A."/>
            <person name="Ohm R."/>
            <person name="Martin F."/>
            <person name="Silar P."/>
            <person name="Natvig D."/>
            <person name="Lalanne C."/>
            <person name="Gautier V."/>
            <person name="Ament-Velasquez S.L."/>
            <person name="Kruys A."/>
            <person name="Hutchinson M.I."/>
            <person name="Powell A.J."/>
            <person name="Barry K."/>
            <person name="Miller A.N."/>
            <person name="Grigoriev I.V."/>
            <person name="Debuchy R."/>
            <person name="Gladieux P."/>
            <person name="Thoren M.H."/>
            <person name="Johannesson H."/>
        </authorList>
    </citation>
    <scope>NUCLEOTIDE SEQUENCE</scope>
    <source>
        <strain evidence="6">CBS 955.72</strain>
    </source>
</reference>
<dbReference type="AlphaFoldDB" id="A0AAJ0MIP7"/>
<keyword evidence="1" id="KW-0001">2Fe-2S</keyword>
<dbReference type="PANTHER" id="PTHR30212">
    <property type="entry name" value="PROTEIN YIIM"/>
    <property type="match status" value="1"/>
</dbReference>
<dbReference type="InterPro" id="IPR006058">
    <property type="entry name" value="2Fe2S_fd_BS"/>
</dbReference>
<dbReference type="InterPro" id="IPR012675">
    <property type="entry name" value="Beta-grasp_dom_sf"/>
</dbReference>
<dbReference type="GO" id="GO:0051537">
    <property type="term" value="F:2 iron, 2 sulfur cluster binding"/>
    <property type="evidence" value="ECO:0007669"/>
    <property type="project" value="UniProtKB-KW"/>
</dbReference>
<dbReference type="Pfam" id="PF00111">
    <property type="entry name" value="Fer2"/>
    <property type="match status" value="1"/>
</dbReference>
<dbReference type="InterPro" id="IPR017938">
    <property type="entry name" value="Riboflavin_synthase-like_b-brl"/>
</dbReference>
<dbReference type="InterPro" id="IPR011037">
    <property type="entry name" value="Pyrv_Knase-like_insert_dom_sf"/>
</dbReference>